<evidence type="ECO:0000256" key="3">
    <source>
        <dbReference type="ARBA" id="ARBA00022821"/>
    </source>
</evidence>
<evidence type="ECO:0000256" key="1">
    <source>
        <dbReference type="ARBA" id="ARBA00022737"/>
    </source>
</evidence>
<dbReference type="InterPro" id="IPR002182">
    <property type="entry name" value="NB-ARC"/>
</dbReference>
<feature type="domain" description="Disease resistance protein winged helix" evidence="6">
    <location>
        <begin position="432"/>
        <end position="501"/>
    </location>
</feature>
<evidence type="ECO:0000259" key="7">
    <source>
        <dbReference type="Pfam" id="PF23598"/>
    </source>
</evidence>
<protein>
    <submittedName>
        <fullName evidence="8">Disease resistance protein RPM1</fullName>
    </submittedName>
</protein>
<dbReference type="Pfam" id="PF18052">
    <property type="entry name" value="Rx_N"/>
    <property type="match status" value="1"/>
</dbReference>
<reference evidence="9" key="1">
    <citation type="submission" date="2013-01" db="EMBL/GenBank/DDBJ databases">
        <title>Draft Genome Sequence of a Mulberry Tree, Morus notabilis C.K. Schneid.</title>
        <authorList>
            <person name="He N."/>
            <person name="Zhao S."/>
        </authorList>
    </citation>
    <scope>NUCLEOTIDE SEQUENCE</scope>
</reference>
<dbReference type="InterPro" id="IPR041118">
    <property type="entry name" value="Rx_N"/>
</dbReference>
<evidence type="ECO:0000313" key="9">
    <source>
        <dbReference type="Proteomes" id="UP000030645"/>
    </source>
</evidence>
<dbReference type="Pfam" id="PF23598">
    <property type="entry name" value="LRR_14"/>
    <property type="match status" value="1"/>
</dbReference>
<dbReference type="Gene3D" id="1.20.5.4130">
    <property type="match status" value="1"/>
</dbReference>
<dbReference type="InterPro" id="IPR042197">
    <property type="entry name" value="Apaf_helical"/>
</dbReference>
<dbReference type="InterPro" id="IPR044974">
    <property type="entry name" value="Disease_R_plants"/>
</dbReference>
<dbReference type="PRINTS" id="PR00364">
    <property type="entry name" value="DISEASERSIST"/>
</dbReference>
<dbReference type="PANTHER" id="PTHR23155">
    <property type="entry name" value="DISEASE RESISTANCE PROTEIN RP"/>
    <property type="match status" value="1"/>
</dbReference>
<accession>W9R3G5</accession>
<keyword evidence="1" id="KW-0677">Repeat</keyword>
<gene>
    <name evidence="8" type="ORF">L484_022383</name>
</gene>
<dbReference type="Pfam" id="PF23559">
    <property type="entry name" value="WHD_DRP"/>
    <property type="match status" value="1"/>
</dbReference>
<evidence type="ECO:0000313" key="8">
    <source>
        <dbReference type="EMBL" id="EXB53728.1"/>
    </source>
</evidence>
<dbReference type="FunFam" id="3.40.50.300:FF:001091">
    <property type="entry name" value="Probable disease resistance protein At1g61300"/>
    <property type="match status" value="1"/>
</dbReference>
<dbReference type="InterPro" id="IPR036388">
    <property type="entry name" value="WH-like_DNA-bd_sf"/>
</dbReference>
<dbReference type="Proteomes" id="UP000030645">
    <property type="component" value="Unassembled WGS sequence"/>
</dbReference>
<dbReference type="Gene3D" id="3.40.50.300">
    <property type="entry name" value="P-loop containing nucleotide triphosphate hydrolases"/>
    <property type="match status" value="1"/>
</dbReference>
<keyword evidence="2" id="KW-0547">Nucleotide-binding</keyword>
<dbReference type="InterPro" id="IPR058922">
    <property type="entry name" value="WHD_DRP"/>
</dbReference>
<evidence type="ECO:0000259" key="4">
    <source>
        <dbReference type="Pfam" id="PF00931"/>
    </source>
</evidence>
<dbReference type="SUPFAM" id="SSF52540">
    <property type="entry name" value="P-loop containing nucleoside triphosphate hydrolases"/>
    <property type="match status" value="1"/>
</dbReference>
<sequence length="928" mass="107036">MTETFLSPLIKKLVGLLAEEIYLLRGVRKEVKSLKDELEIIQPFLRDAEAKSEKGEVNNAAKVWLKQIRKQAYHIKDVVDEYLYHVEQHRHDGGFIGSLRKRGHYIKTLKLRYDIASDIKEIKVSLREIKDRGVGYGLRPLEQGSSSSTTNNEARDPRLGSLFLEEDEIVCIDGASKELIRRLTEGPSMRSLTSLVGQGGIGKTTLARKVYNDEVVKAHFDCRAWITVSQSYDMQKLLRILARQICTAGERIEEDCSEEELIGLLRQHLQTKRYMIVFDDVWQKDFWKDMKHALPNKDKGSRTIITTRNFTVASFCRENPCDLVHEVQTWSFKMAWQLFCKKAFRSDEFAGRCPQELEQLSREIVSKCLGLPLVISTIAGLLSTKERVDSEWRKVLNNISSEYERTDITKILSLSYLDLPYHLKTCFLYFSIFDEDHKISESALYKLWSAEGFVKARRDKTLEDVAEEYLNELIQRNLVLFEVEFGVERVCKVHDLMHDIILTRAGELCFSQTIKKSNLNLAENSYRLSIHDTTENVLERVMGSSIRSVFLFGVKECTRSFMINLVENFKLLEVLDFDKAPLDDLPKEVGKLFHLKYLCLSGTRVKVLPKSIGKLHNLQTLDARNTLVTELPIEITKLRNLRHLRIYSIAKNSHSGLNTYCGVRICKGIGMLEELQTLHKVEAYPDGVGFVKELQKLRKLKRLDILKVTAEMGEPLGVVLEKMNHLERLILTSINEDEVINLKCISSPPPFLRYLQLNCRLDQLPNWVSELHNLQGLSLSYSRFIDDPMKCLQALPNLSYLRMTYDGEELHFQKGGFQKLKQLKFNKLTGLKVVKIDVGALPLLEEFHFGRSALMKEMPSDIQHLSNLKSLAIHDMPREFVVCLQPDGGIDYWKIQHVPSVTFHYYNRGYYRLGSSDLIQHLQRQHLT</sequence>
<dbReference type="InterPro" id="IPR027417">
    <property type="entry name" value="P-loop_NTPase"/>
</dbReference>
<name>W9R3G5_9ROSA</name>
<dbReference type="EMBL" id="KE344110">
    <property type="protein sequence ID" value="EXB53728.1"/>
    <property type="molecule type" value="Genomic_DNA"/>
</dbReference>
<keyword evidence="9" id="KW-1185">Reference proteome</keyword>
<evidence type="ECO:0000259" key="5">
    <source>
        <dbReference type="Pfam" id="PF18052"/>
    </source>
</evidence>
<dbReference type="Gene3D" id="3.80.10.10">
    <property type="entry name" value="Ribonuclease Inhibitor"/>
    <property type="match status" value="1"/>
</dbReference>
<dbReference type="PANTHER" id="PTHR23155:SF1052">
    <property type="entry name" value="DISEASE RESISTANCE PROTEIN RPM1"/>
    <property type="match status" value="1"/>
</dbReference>
<dbReference type="InterPro" id="IPR038005">
    <property type="entry name" value="RX-like_CC"/>
</dbReference>
<dbReference type="OrthoDB" id="1178710at2759"/>
<feature type="domain" description="Disease resistance R13L4/SHOC-2-like LRR" evidence="7">
    <location>
        <begin position="546"/>
        <end position="872"/>
    </location>
</feature>
<dbReference type="FunFam" id="1.10.10.10:FF:000322">
    <property type="entry name" value="Probable disease resistance protein At1g63360"/>
    <property type="match status" value="1"/>
</dbReference>
<dbReference type="GO" id="GO:0098542">
    <property type="term" value="P:defense response to other organism"/>
    <property type="evidence" value="ECO:0007669"/>
    <property type="project" value="TreeGrafter"/>
</dbReference>
<dbReference type="InterPro" id="IPR055414">
    <property type="entry name" value="LRR_R13L4/SHOC2-like"/>
</dbReference>
<dbReference type="KEGG" id="mnt:21405199"/>
<dbReference type="Pfam" id="PF00931">
    <property type="entry name" value="NB-ARC"/>
    <property type="match status" value="1"/>
</dbReference>
<proteinExistence type="predicted"/>
<dbReference type="GO" id="GO:0043531">
    <property type="term" value="F:ADP binding"/>
    <property type="evidence" value="ECO:0007669"/>
    <property type="project" value="InterPro"/>
</dbReference>
<dbReference type="CDD" id="cd14798">
    <property type="entry name" value="RX-CC_like"/>
    <property type="match status" value="1"/>
</dbReference>
<evidence type="ECO:0000259" key="6">
    <source>
        <dbReference type="Pfam" id="PF23559"/>
    </source>
</evidence>
<dbReference type="Gene3D" id="1.10.8.430">
    <property type="entry name" value="Helical domain of apoptotic protease-activating factors"/>
    <property type="match status" value="1"/>
</dbReference>
<evidence type="ECO:0000256" key="2">
    <source>
        <dbReference type="ARBA" id="ARBA00022741"/>
    </source>
</evidence>
<organism evidence="8 9">
    <name type="scientific">Morus notabilis</name>
    <dbReference type="NCBI Taxonomy" id="981085"/>
    <lineage>
        <taxon>Eukaryota</taxon>
        <taxon>Viridiplantae</taxon>
        <taxon>Streptophyta</taxon>
        <taxon>Embryophyta</taxon>
        <taxon>Tracheophyta</taxon>
        <taxon>Spermatophyta</taxon>
        <taxon>Magnoliopsida</taxon>
        <taxon>eudicotyledons</taxon>
        <taxon>Gunneridae</taxon>
        <taxon>Pentapetalae</taxon>
        <taxon>rosids</taxon>
        <taxon>fabids</taxon>
        <taxon>Rosales</taxon>
        <taxon>Moraceae</taxon>
        <taxon>Moreae</taxon>
        <taxon>Morus</taxon>
    </lineage>
</organism>
<keyword evidence="3" id="KW-0611">Plant defense</keyword>
<dbReference type="AlphaFoldDB" id="W9R3G5"/>
<feature type="domain" description="NB-ARC" evidence="4">
    <location>
        <begin position="177"/>
        <end position="346"/>
    </location>
</feature>
<dbReference type="InterPro" id="IPR032675">
    <property type="entry name" value="LRR_dom_sf"/>
</dbReference>
<dbReference type="Gene3D" id="1.10.10.10">
    <property type="entry name" value="Winged helix-like DNA-binding domain superfamily/Winged helix DNA-binding domain"/>
    <property type="match status" value="1"/>
</dbReference>
<feature type="domain" description="Disease resistance N-terminal" evidence="5">
    <location>
        <begin position="5"/>
        <end position="95"/>
    </location>
</feature>
<dbReference type="eggNOG" id="KOG4658">
    <property type="taxonomic scope" value="Eukaryota"/>
</dbReference>
<dbReference type="SUPFAM" id="SSF52058">
    <property type="entry name" value="L domain-like"/>
    <property type="match status" value="1"/>
</dbReference>